<sequence length="299" mass="33027">MPRYHPSLVLGPDGSPSAWGEALQLHWNIRDTLLYAVGIGSHNLRFVYEGHPDFAVFPTFPIRFGTLGAASFGTALPHSLGPLTIDAERFLEMHRPLPTAGMAQICSRVVGIHPRPKGSSFVEYETLVSDSAGLPYCRLVTGQYRRGVNQLGDIEPFEGCGTTYGTKLTFPSTPPDLTCEQWIPENQALIYRLSGDFNPLHIDMDAARIGGFDQPILHGLCTFGHCASMLLGAFCDGDPSRFKRIKVRFTSPVFMNSKLRVHAWHDGPGRVLFQAEVDGRLVVAHAYFEFEEAPRAAKL</sequence>
<dbReference type="PANTHER" id="PTHR13078">
    <property type="entry name" value="PEROXISOMAL MULTIFUNCTIONAL ENZYME TYPE 2-RELATED"/>
    <property type="match status" value="1"/>
</dbReference>
<dbReference type="GO" id="GO:0003857">
    <property type="term" value="F:(3S)-3-hydroxyacyl-CoA dehydrogenase (NAD+) activity"/>
    <property type="evidence" value="ECO:0007669"/>
    <property type="project" value="TreeGrafter"/>
</dbReference>
<dbReference type="EMBL" id="CAJNJA010019041">
    <property type="protein sequence ID" value="CAE7437258.1"/>
    <property type="molecule type" value="Genomic_DNA"/>
</dbReference>
<feature type="domain" description="MaoC-like" evidence="1">
    <location>
        <begin position="173"/>
        <end position="276"/>
    </location>
</feature>
<protein>
    <submittedName>
        <fullName evidence="3">HSD17B4 protein</fullName>
    </submittedName>
</protein>
<evidence type="ECO:0000259" key="2">
    <source>
        <dbReference type="Pfam" id="PF22622"/>
    </source>
</evidence>
<keyword evidence="4" id="KW-1185">Reference proteome</keyword>
<dbReference type="Pfam" id="PF01575">
    <property type="entry name" value="MaoC_dehydratas"/>
    <property type="match status" value="1"/>
</dbReference>
<proteinExistence type="predicted"/>
<dbReference type="Proteomes" id="UP000601435">
    <property type="component" value="Unassembled WGS sequence"/>
</dbReference>
<dbReference type="CDD" id="cd03448">
    <property type="entry name" value="HDE_HSD"/>
    <property type="match status" value="1"/>
</dbReference>
<dbReference type="SUPFAM" id="SSF54637">
    <property type="entry name" value="Thioesterase/thiol ester dehydrase-isomerase"/>
    <property type="match status" value="2"/>
</dbReference>
<dbReference type="GO" id="GO:0005777">
    <property type="term" value="C:peroxisome"/>
    <property type="evidence" value="ECO:0007669"/>
    <property type="project" value="TreeGrafter"/>
</dbReference>
<dbReference type="PANTHER" id="PTHR13078:SF56">
    <property type="entry name" value="PEROXISOMAL MULTIFUNCTIONAL ENZYME TYPE 2"/>
    <property type="match status" value="1"/>
</dbReference>
<feature type="domain" description="Peroxisomal multifunctional enzyme type 2-like N-terminal" evidence="2">
    <location>
        <begin position="28"/>
        <end position="135"/>
    </location>
</feature>
<reference evidence="3" key="1">
    <citation type="submission" date="2021-02" db="EMBL/GenBank/DDBJ databases">
        <authorList>
            <person name="Dougan E. K."/>
            <person name="Rhodes N."/>
            <person name="Thang M."/>
            <person name="Chan C."/>
        </authorList>
    </citation>
    <scope>NUCLEOTIDE SEQUENCE</scope>
</reference>
<name>A0A812RFU3_9DINO</name>
<evidence type="ECO:0000313" key="4">
    <source>
        <dbReference type="Proteomes" id="UP000601435"/>
    </source>
</evidence>
<dbReference type="InterPro" id="IPR002539">
    <property type="entry name" value="MaoC-like_dom"/>
</dbReference>
<dbReference type="AlphaFoldDB" id="A0A812RFU3"/>
<comment type="caution">
    <text evidence="3">The sequence shown here is derived from an EMBL/GenBank/DDBJ whole genome shotgun (WGS) entry which is preliminary data.</text>
</comment>
<gene>
    <name evidence="3" type="primary">HSD17B4</name>
    <name evidence="3" type="ORF">SNEC2469_LOCUS12021</name>
</gene>
<dbReference type="GO" id="GO:0006635">
    <property type="term" value="P:fatty acid beta-oxidation"/>
    <property type="evidence" value="ECO:0007669"/>
    <property type="project" value="TreeGrafter"/>
</dbReference>
<dbReference type="Pfam" id="PF22622">
    <property type="entry name" value="MFE-2_hydrat-2_N"/>
    <property type="match status" value="1"/>
</dbReference>
<dbReference type="GO" id="GO:0004300">
    <property type="term" value="F:enoyl-CoA hydratase activity"/>
    <property type="evidence" value="ECO:0007669"/>
    <property type="project" value="TreeGrafter"/>
</dbReference>
<evidence type="ECO:0000259" key="1">
    <source>
        <dbReference type="Pfam" id="PF01575"/>
    </source>
</evidence>
<dbReference type="OrthoDB" id="60204at2759"/>
<dbReference type="Gene3D" id="3.10.129.10">
    <property type="entry name" value="Hotdog Thioesterase"/>
    <property type="match status" value="1"/>
</dbReference>
<evidence type="ECO:0000313" key="3">
    <source>
        <dbReference type="EMBL" id="CAE7437258.1"/>
    </source>
</evidence>
<dbReference type="InterPro" id="IPR054357">
    <property type="entry name" value="MFE-2_N"/>
</dbReference>
<accession>A0A812RFU3</accession>
<dbReference type="InterPro" id="IPR029069">
    <property type="entry name" value="HotDog_dom_sf"/>
</dbReference>
<dbReference type="GO" id="GO:0044594">
    <property type="term" value="F:17-beta-hydroxysteroid dehydrogenase (NAD+) activity"/>
    <property type="evidence" value="ECO:0007669"/>
    <property type="project" value="TreeGrafter"/>
</dbReference>
<organism evidence="3 4">
    <name type="scientific">Symbiodinium necroappetens</name>
    <dbReference type="NCBI Taxonomy" id="1628268"/>
    <lineage>
        <taxon>Eukaryota</taxon>
        <taxon>Sar</taxon>
        <taxon>Alveolata</taxon>
        <taxon>Dinophyceae</taxon>
        <taxon>Suessiales</taxon>
        <taxon>Symbiodiniaceae</taxon>
        <taxon>Symbiodinium</taxon>
    </lineage>
</organism>